<organism evidence="3 4">
    <name type="scientific">Escovopsis weberi</name>
    <dbReference type="NCBI Taxonomy" id="150374"/>
    <lineage>
        <taxon>Eukaryota</taxon>
        <taxon>Fungi</taxon>
        <taxon>Dikarya</taxon>
        <taxon>Ascomycota</taxon>
        <taxon>Pezizomycotina</taxon>
        <taxon>Sordariomycetes</taxon>
        <taxon>Hypocreomycetidae</taxon>
        <taxon>Hypocreales</taxon>
        <taxon>Hypocreaceae</taxon>
        <taxon>Escovopsis</taxon>
    </lineage>
</organism>
<dbReference type="GO" id="GO:0003676">
    <property type="term" value="F:nucleic acid binding"/>
    <property type="evidence" value="ECO:0007669"/>
    <property type="project" value="InterPro"/>
</dbReference>
<feature type="compositionally biased region" description="Basic and acidic residues" evidence="1">
    <location>
        <begin position="76"/>
        <end position="88"/>
    </location>
</feature>
<feature type="compositionally biased region" description="Polar residues" evidence="1">
    <location>
        <begin position="287"/>
        <end position="296"/>
    </location>
</feature>
<evidence type="ECO:0000256" key="1">
    <source>
        <dbReference type="SAM" id="MobiDB-lite"/>
    </source>
</evidence>
<protein>
    <recommendedName>
        <fullName evidence="2">SUZ domain-containing protein</fullName>
    </recommendedName>
</protein>
<feature type="compositionally biased region" description="Polar residues" evidence="1">
    <location>
        <begin position="438"/>
        <end position="452"/>
    </location>
</feature>
<comment type="caution">
    <text evidence="3">The sequence shown here is derived from an EMBL/GenBank/DDBJ whole genome shotgun (WGS) entry which is preliminary data.</text>
</comment>
<feature type="region of interest" description="Disordered" evidence="1">
    <location>
        <begin position="360"/>
        <end position="536"/>
    </location>
</feature>
<dbReference type="OrthoDB" id="278430at2759"/>
<feature type="compositionally biased region" description="Low complexity" evidence="1">
    <location>
        <begin position="362"/>
        <end position="374"/>
    </location>
</feature>
<dbReference type="InterPro" id="IPR024771">
    <property type="entry name" value="SUZ"/>
</dbReference>
<evidence type="ECO:0000259" key="2">
    <source>
        <dbReference type="Pfam" id="PF12752"/>
    </source>
</evidence>
<dbReference type="AlphaFoldDB" id="A0A0M8MVE5"/>
<dbReference type="Proteomes" id="UP000053831">
    <property type="component" value="Unassembled WGS sequence"/>
</dbReference>
<feature type="domain" description="SUZ" evidence="2">
    <location>
        <begin position="244"/>
        <end position="273"/>
    </location>
</feature>
<feature type="region of interest" description="Disordered" evidence="1">
    <location>
        <begin position="272"/>
        <end position="316"/>
    </location>
</feature>
<feature type="compositionally biased region" description="Basic and acidic residues" evidence="1">
    <location>
        <begin position="306"/>
        <end position="316"/>
    </location>
</feature>
<keyword evidence="4" id="KW-1185">Reference proteome</keyword>
<dbReference type="Pfam" id="PF12752">
    <property type="entry name" value="SUZ"/>
    <property type="match status" value="1"/>
</dbReference>
<name>A0A0M8MVE5_ESCWE</name>
<evidence type="ECO:0000313" key="4">
    <source>
        <dbReference type="Proteomes" id="UP000053831"/>
    </source>
</evidence>
<feature type="region of interest" description="Disordered" evidence="1">
    <location>
        <begin position="39"/>
        <end position="107"/>
    </location>
</feature>
<dbReference type="SUPFAM" id="SSF82708">
    <property type="entry name" value="R3H domain"/>
    <property type="match status" value="1"/>
</dbReference>
<dbReference type="EMBL" id="LGSR01000018">
    <property type="protein sequence ID" value="KOS20176.1"/>
    <property type="molecule type" value="Genomic_DNA"/>
</dbReference>
<feature type="region of interest" description="Disordered" evidence="1">
    <location>
        <begin position="125"/>
        <end position="154"/>
    </location>
</feature>
<feature type="compositionally biased region" description="Low complexity" evidence="1">
    <location>
        <begin position="388"/>
        <end position="406"/>
    </location>
</feature>
<proteinExistence type="predicted"/>
<dbReference type="STRING" id="150374.A0A0M8MVE5"/>
<accession>A0A0M8MVE5</accession>
<dbReference type="InterPro" id="IPR036867">
    <property type="entry name" value="R3H_dom_sf"/>
</dbReference>
<feature type="compositionally biased region" description="Polar residues" evidence="1">
    <location>
        <begin position="481"/>
        <end position="494"/>
    </location>
</feature>
<reference evidence="3 4" key="1">
    <citation type="submission" date="2015-07" db="EMBL/GenBank/DDBJ databases">
        <title>The genome of the fungus Escovopsis weberi, a specialized disease agent of ant agriculture.</title>
        <authorList>
            <person name="de Man T.J."/>
            <person name="Stajich J.E."/>
            <person name="Kubicek C.P."/>
            <person name="Chenthamara K."/>
            <person name="Atanasova L."/>
            <person name="Druzhinina I.S."/>
            <person name="Birnbaum S."/>
            <person name="Barribeau S.M."/>
            <person name="Teiling C."/>
            <person name="Suen G."/>
            <person name="Currie C."/>
            <person name="Gerardo N.M."/>
        </authorList>
    </citation>
    <scope>NUCLEOTIDE SEQUENCE [LARGE SCALE GENOMIC DNA]</scope>
</reference>
<sequence length="633" mass="66730">MNQVEASLNTLSIGPAGPGVIGAVSKPSAVARSQAVISRVSGSDDSQRADSACSEFGTKPPSLDGKSITSGTTFALDEKESLRPDDSASVKAAAEDDDSSLRESVITGSRMGSDLAIRARGIQLGDMPERRPLRPVPGAHGDHTPQSTASEQPAELNPKIPLRSAGGSSDALNVIYRQAPDEKLLEALAAPRDRLFLLRLEKDVIDFVQNSKSDAVLQGATLAGDHGASADCFNDQYASACRPAEENYAPRLTREEREEAYKLARQRIFGNSEETSSDADGDYGMLRTNSATNKSANGKKGKVTKPRRDDSDNFESRRQYTSYWGAQQQAWMPQPQAQYMPAAAGQYNVQSAPAYPPQMGHAYAQQAQQAQQSAGYPSMPGALPNPTYSPYPQYASQPAQQRYQAPGSPMTAFGSPVLPAAPPQSQGWQAGFSHPGFQAQSGPSSNGPSPAQGNVPYPFGQLPANVNPNDPKSQHPIPGSYNRNHAFNPKTQSFVPGGGSAPTQALQPPFTAPGSHHSSPQIGAPHLAYAGHPGAMAPPPPFGGGYSMARQGSNSSMAACFTPPHVTPPHAQQGAPPPGMPSMQHIPTPQHLAPQAHAPARANMPLGANQLFNSHVITYGNPASLPQKPASGI</sequence>
<evidence type="ECO:0000313" key="3">
    <source>
        <dbReference type="EMBL" id="KOS20176.1"/>
    </source>
</evidence>
<dbReference type="Gene3D" id="3.30.1370.50">
    <property type="entry name" value="R3H-like domain"/>
    <property type="match status" value="1"/>
</dbReference>
<gene>
    <name evidence="3" type="ORF">ESCO_006262</name>
</gene>